<dbReference type="PANTHER" id="PTHR42919:SF8">
    <property type="entry name" value="N-ALPHA-ACETYLTRANSFERASE 50"/>
    <property type="match status" value="1"/>
</dbReference>
<dbReference type="AlphaFoldDB" id="A0A6J6DN16"/>
<dbReference type="Pfam" id="PF00583">
    <property type="entry name" value="Acetyltransf_1"/>
    <property type="match status" value="1"/>
</dbReference>
<dbReference type="InterPro" id="IPR051556">
    <property type="entry name" value="N-term/lysine_N-AcTrnsfr"/>
</dbReference>
<dbReference type="Gene3D" id="3.40.630.30">
    <property type="match status" value="1"/>
</dbReference>
<feature type="domain" description="N-acetyltransferase" evidence="3">
    <location>
        <begin position="156"/>
        <end position="308"/>
    </location>
</feature>
<sequence length="312" mass="35866">MEMISREVKVEDFAIVQRIVDAHQLSLHPSEKRFGEAEARQVIHGFFEPAITRFIKRVENDDWESFLTINPDISRSRLYVDLYVVPGSGLLESVLSTALTLARQEHPGFRLWLGVHSKDLEYQNLLERRGFSLLRRYWTMELSLEGVTRGAPQGDVEIREVDLSDDDDVHTYWSVHQDSFSKHFGFMPREFSTWKEMVRRDGTEVNMKVWLLEVDGREVGFVDCDDSLIHEGCGFVSGLGVRQEFHGRGFGEILLRHAINYSLESGLEKVVLSVDTGNESGALRLYEKVGMKPISESHHYENMNWADEARSS</sequence>
<evidence type="ECO:0000259" key="3">
    <source>
        <dbReference type="PROSITE" id="PS51186"/>
    </source>
</evidence>
<dbReference type="PROSITE" id="PS51186">
    <property type="entry name" value="GNAT"/>
    <property type="match status" value="1"/>
</dbReference>
<keyword evidence="2" id="KW-0012">Acyltransferase</keyword>
<organism evidence="4">
    <name type="scientific">freshwater metagenome</name>
    <dbReference type="NCBI Taxonomy" id="449393"/>
    <lineage>
        <taxon>unclassified sequences</taxon>
        <taxon>metagenomes</taxon>
        <taxon>ecological metagenomes</taxon>
    </lineage>
</organism>
<dbReference type="GO" id="GO:0016747">
    <property type="term" value="F:acyltransferase activity, transferring groups other than amino-acyl groups"/>
    <property type="evidence" value="ECO:0007669"/>
    <property type="project" value="InterPro"/>
</dbReference>
<dbReference type="SUPFAM" id="SSF55729">
    <property type="entry name" value="Acyl-CoA N-acyltransferases (Nat)"/>
    <property type="match status" value="1"/>
</dbReference>
<name>A0A6J6DN16_9ZZZZ</name>
<gene>
    <name evidence="4" type="ORF">UFOPK1650_00437</name>
</gene>
<dbReference type="PANTHER" id="PTHR42919">
    <property type="entry name" value="N-ALPHA-ACETYLTRANSFERASE"/>
    <property type="match status" value="1"/>
</dbReference>
<dbReference type="CDD" id="cd04301">
    <property type="entry name" value="NAT_SF"/>
    <property type="match status" value="1"/>
</dbReference>
<dbReference type="InterPro" id="IPR000182">
    <property type="entry name" value="GNAT_dom"/>
</dbReference>
<accession>A0A6J6DN16</accession>
<dbReference type="InterPro" id="IPR016181">
    <property type="entry name" value="Acyl_CoA_acyltransferase"/>
</dbReference>
<reference evidence="4" key="1">
    <citation type="submission" date="2020-05" db="EMBL/GenBank/DDBJ databases">
        <authorList>
            <person name="Chiriac C."/>
            <person name="Salcher M."/>
            <person name="Ghai R."/>
            <person name="Kavagutti S V."/>
        </authorList>
    </citation>
    <scope>NUCLEOTIDE SEQUENCE</scope>
</reference>
<dbReference type="EMBL" id="CAEZTJ010000045">
    <property type="protein sequence ID" value="CAB4565512.1"/>
    <property type="molecule type" value="Genomic_DNA"/>
</dbReference>
<keyword evidence="1" id="KW-0808">Transferase</keyword>
<evidence type="ECO:0000256" key="1">
    <source>
        <dbReference type="ARBA" id="ARBA00022679"/>
    </source>
</evidence>
<evidence type="ECO:0000313" key="4">
    <source>
        <dbReference type="EMBL" id="CAB4565512.1"/>
    </source>
</evidence>
<evidence type="ECO:0000256" key="2">
    <source>
        <dbReference type="ARBA" id="ARBA00023315"/>
    </source>
</evidence>
<proteinExistence type="predicted"/>
<protein>
    <submittedName>
        <fullName evidence="4">Unannotated protein</fullName>
    </submittedName>
</protein>